<accession>A0A673A5C2</accession>
<dbReference type="Proteomes" id="UP000472271">
    <property type="component" value="Chromosome 10"/>
</dbReference>
<dbReference type="InParanoid" id="A0A673A5C2"/>
<evidence type="ECO:0000313" key="2">
    <source>
        <dbReference type="Ensembl" id="ENSSORP00005024446.1"/>
    </source>
</evidence>
<keyword evidence="1" id="KW-0732">Signal</keyword>
<keyword evidence="3" id="KW-1185">Reference proteome</keyword>
<sequence length="130" mass="14847">MKHFIRTAFWIFTLFGCLLAIPTRLMEEPDSTFYTQKNLRVRPECITTALNCFHQEFDGTVREECEGPHGEIEDVLCLLKTKINARESAGHVLNNSTACACEQGSEVPFHDFLMGLQTLLWNNKELAKQP</sequence>
<reference evidence="2" key="3">
    <citation type="submission" date="2025-09" db="UniProtKB">
        <authorList>
            <consortium name="Ensembl"/>
        </authorList>
    </citation>
    <scope>IDENTIFICATION</scope>
</reference>
<evidence type="ECO:0008006" key="4">
    <source>
        <dbReference type="Google" id="ProtNLM"/>
    </source>
</evidence>
<reference evidence="2" key="1">
    <citation type="submission" date="2019-06" db="EMBL/GenBank/DDBJ databases">
        <authorList>
            <consortium name="Wellcome Sanger Institute Data Sharing"/>
        </authorList>
    </citation>
    <scope>NUCLEOTIDE SEQUENCE [LARGE SCALE GENOMIC DNA]</scope>
</reference>
<organism evidence="2 3">
    <name type="scientific">Sphaeramia orbicularis</name>
    <name type="common">orbiculate cardinalfish</name>
    <dbReference type="NCBI Taxonomy" id="375764"/>
    <lineage>
        <taxon>Eukaryota</taxon>
        <taxon>Metazoa</taxon>
        <taxon>Chordata</taxon>
        <taxon>Craniata</taxon>
        <taxon>Vertebrata</taxon>
        <taxon>Euteleostomi</taxon>
        <taxon>Actinopterygii</taxon>
        <taxon>Neopterygii</taxon>
        <taxon>Teleostei</taxon>
        <taxon>Neoteleostei</taxon>
        <taxon>Acanthomorphata</taxon>
        <taxon>Gobiaria</taxon>
        <taxon>Kurtiformes</taxon>
        <taxon>Apogonoidei</taxon>
        <taxon>Apogonidae</taxon>
        <taxon>Apogoninae</taxon>
        <taxon>Sphaeramia</taxon>
    </lineage>
</organism>
<name>A0A673A5C2_9TELE</name>
<feature type="chain" id="PRO_5025564125" description="Interleukin" evidence="1">
    <location>
        <begin position="21"/>
        <end position="130"/>
    </location>
</feature>
<gene>
    <name evidence="2" type="primary">LOC115427431</name>
</gene>
<protein>
    <recommendedName>
        <fullName evidence="4">Interleukin</fullName>
    </recommendedName>
</protein>
<dbReference type="AlphaFoldDB" id="A0A673A5C2"/>
<dbReference type="Ensembl" id="ENSSORT00005025159.1">
    <property type="protein sequence ID" value="ENSSORP00005024446.1"/>
    <property type="gene ID" value="ENSSORG00005011755.1"/>
</dbReference>
<evidence type="ECO:0000313" key="3">
    <source>
        <dbReference type="Proteomes" id="UP000472271"/>
    </source>
</evidence>
<dbReference type="Gene3D" id="1.20.1250.70">
    <property type="entry name" value="Interleukin-15/Interleukin-21"/>
    <property type="match status" value="1"/>
</dbReference>
<proteinExistence type="predicted"/>
<dbReference type="InterPro" id="IPR009079">
    <property type="entry name" value="4_helix_cytokine-like_core"/>
</dbReference>
<feature type="signal peptide" evidence="1">
    <location>
        <begin position="1"/>
        <end position="20"/>
    </location>
</feature>
<evidence type="ECO:0000256" key="1">
    <source>
        <dbReference type="SAM" id="SignalP"/>
    </source>
</evidence>
<reference evidence="2" key="2">
    <citation type="submission" date="2025-08" db="UniProtKB">
        <authorList>
            <consortium name="Ensembl"/>
        </authorList>
    </citation>
    <scope>IDENTIFICATION</scope>
</reference>
<dbReference type="SUPFAM" id="SSF47266">
    <property type="entry name" value="4-helical cytokines"/>
    <property type="match status" value="1"/>
</dbReference>
<dbReference type="PROSITE" id="PS51257">
    <property type="entry name" value="PROKAR_LIPOPROTEIN"/>
    <property type="match status" value="1"/>
</dbReference>